<evidence type="ECO:0000256" key="1">
    <source>
        <dbReference type="ARBA" id="ARBA00004365"/>
    </source>
</evidence>
<dbReference type="PANTHER" id="PTHR42792:SF1">
    <property type="entry name" value="FLAGELLAR HOOK-ASSOCIATED PROTEIN 3"/>
    <property type="match status" value="1"/>
</dbReference>
<keyword evidence="8" id="KW-0966">Cell projection</keyword>
<evidence type="ECO:0000313" key="9">
    <source>
        <dbReference type="Proteomes" id="UP000196027"/>
    </source>
</evidence>
<dbReference type="AlphaFoldDB" id="A0A1Y0I9A2"/>
<feature type="coiled-coil region" evidence="6">
    <location>
        <begin position="52"/>
        <end position="79"/>
    </location>
</feature>
<keyword evidence="4" id="KW-0964">Secreted</keyword>
<dbReference type="InterPro" id="IPR013384">
    <property type="entry name" value="Flagell_FlgL"/>
</dbReference>
<protein>
    <submittedName>
        <fullName evidence="8">Flagellar hook-associated protein FlgL</fullName>
    </submittedName>
</protein>
<comment type="similarity">
    <text evidence="3">Belongs to the bacterial flagellin family.</text>
</comment>
<evidence type="ECO:0000256" key="6">
    <source>
        <dbReference type="SAM" id="Coils"/>
    </source>
</evidence>
<comment type="subcellular location">
    <subcellularLocation>
        <location evidence="1">Bacterial flagellum</location>
    </subcellularLocation>
    <subcellularLocation>
        <location evidence="2">Secreted</location>
    </subcellularLocation>
</comment>
<accession>A0A1Y0I9A2</accession>
<dbReference type="Pfam" id="PF00669">
    <property type="entry name" value="Flagellin_N"/>
    <property type="match status" value="1"/>
</dbReference>
<dbReference type="InterPro" id="IPR001492">
    <property type="entry name" value="Flagellin"/>
</dbReference>
<reference evidence="8 9" key="1">
    <citation type="submission" date="2017-05" db="EMBL/GenBank/DDBJ databases">
        <title>Genomic insights into alkan degradation activity of Oleiphilus messinensis.</title>
        <authorList>
            <person name="Kozyavkin S.A."/>
            <person name="Slesarev A.I."/>
            <person name="Golyshin P.N."/>
            <person name="Korzhenkov A."/>
            <person name="Golyshina O.N."/>
            <person name="Toshchakov S.V."/>
        </authorList>
    </citation>
    <scope>NUCLEOTIDE SEQUENCE [LARGE SCALE GENOMIC DNA]</scope>
    <source>
        <strain evidence="8 9">ME102</strain>
    </source>
</reference>
<keyword evidence="9" id="KW-1185">Reference proteome</keyword>
<evidence type="ECO:0000256" key="5">
    <source>
        <dbReference type="ARBA" id="ARBA00023143"/>
    </source>
</evidence>
<organism evidence="8 9">
    <name type="scientific">Oleiphilus messinensis</name>
    <dbReference type="NCBI Taxonomy" id="141451"/>
    <lineage>
        <taxon>Bacteria</taxon>
        <taxon>Pseudomonadati</taxon>
        <taxon>Pseudomonadota</taxon>
        <taxon>Gammaproteobacteria</taxon>
        <taxon>Oceanospirillales</taxon>
        <taxon>Oleiphilaceae</taxon>
        <taxon>Oleiphilus</taxon>
    </lineage>
</organism>
<dbReference type="GO" id="GO:0071973">
    <property type="term" value="P:bacterial-type flagellum-dependent cell motility"/>
    <property type="evidence" value="ECO:0007669"/>
    <property type="project" value="InterPro"/>
</dbReference>
<keyword evidence="5" id="KW-0975">Bacterial flagellum</keyword>
<evidence type="ECO:0000313" key="8">
    <source>
        <dbReference type="EMBL" id="ARU57097.1"/>
    </source>
</evidence>
<keyword evidence="8" id="KW-0969">Cilium</keyword>
<evidence type="ECO:0000256" key="3">
    <source>
        <dbReference type="ARBA" id="ARBA00005709"/>
    </source>
</evidence>
<sequence length="413" mass="45506">MRISTQQLFNRGINNIQDVNEQLQKTQLQISSGKRVQRPSDDPVASTRILQINQDLDLIAQYKRNIDLAENRLRQEDQLLDGINDVVIRIRELTIQAGDGAQNADDKLYIAAEVKERLAQLAGFMNSQDPSGEFVFAGFQGNNAPFVQNESGAYYYQGDEGQRFLQVDTSVKVSSGDNGKALFVDIPAAENTFATRANPRNTSDPAAVISTGLMIDQELYDEYYPGDMVVTFNTNPALVTPPGPNFTITDRDSGKVIFNPQPYVSGQPIQANGVQFEIVGTPAAGDSFLVESREKQSLLTTTEKLIYGLENFQETGEGRQILDALIQDTLANLDSAQTAILETRGNVGARLNTIETTREMHLDVEVLTKEVLSDLQDVDFAEATSNLSLQSFILDAAYGTFTRVTGLSLFDQL</sequence>
<name>A0A1Y0I9A2_9GAMM</name>
<dbReference type="Gene3D" id="1.20.1330.10">
    <property type="entry name" value="f41 fragment of flagellin, N-terminal domain"/>
    <property type="match status" value="2"/>
</dbReference>
<gene>
    <name evidence="8" type="ORF">OLMES_3054</name>
</gene>
<dbReference type="OrthoDB" id="9768249at2"/>
<dbReference type="KEGG" id="ome:OLMES_3054"/>
<dbReference type="GO" id="GO:0009424">
    <property type="term" value="C:bacterial-type flagellum hook"/>
    <property type="evidence" value="ECO:0007669"/>
    <property type="project" value="InterPro"/>
</dbReference>
<evidence type="ECO:0000256" key="4">
    <source>
        <dbReference type="ARBA" id="ARBA00022525"/>
    </source>
</evidence>
<dbReference type="EMBL" id="CP021425">
    <property type="protein sequence ID" value="ARU57097.1"/>
    <property type="molecule type" value="Genomic_DNA"/>
</dbReference>
<dbReference type="InterPro" id="IPR001029">
    <property type="entry name" value="Flagellin_N"/>
</dbReference>
<dbReference type="NCBIfam" id="TIGR02550">
    <property type="entry name" value="flagell_flgL"/>
    <property type="match status" value="1"/>
</dbReference>
<evidence type="ECO:0000259" key="7">
    <source>
        <dbReference type="Pfam" id="PF00669"/>
    </source>
</evidence>
<dbReference type="SUPFAM" id="SSF64518">
    <property type="entry name" value="Phase 1 flagellin"/>
    <property type="match status" value="1"/>
</dbReference>
<proteinExistence type="inferred from homology"/>
<keyword evidence="8" id="KW-0282">Flagellum</keyword>
<dbReference type="GO" id="GO:0005576">
    <property type="term" value="C:extracellular region"/>
    <property type="evidence" value="ECO:0007669"/>
    <property type="project" value="UniProtKB-SubCell"/>
</dbReference>
<keyword evidence="6" id="KW-0175">Coiled coil</keyword>
<feature type="domain" description="Flagellin N-terminal" evidence="7">
    <location>
        <begin position="3"/>
        <end position="139"/>
    </location>
</feature>
<evidence type="ECO:0000256" key="2">
    <source>
        <dbReference type="ARBA" id="ARBA00004613"/>
    </source>
</evidence>
<dbReference type="PANTHER" id="PTHR42792">
    <property type="entry name" value="FLAGELLIN"/>
    <property type="match status" value="1"/>
</dbReference>
<dbReference type="RefSeq" id="WP_087462022.1">
    <property type="nucleotide sequence ID" value="NZ_CP021425.1"/>
</dbReference>
<dbReference type="GO" id="GO:0005198">
    <property type="term" value="F:structural molecule activity"/>
    <property type="evidence" value="ECO:0007669"/>
    <property type="project" value="InterPro"/>
</dbReference>
<dbReference type="Proteomes" id="UP000196027">
    <property type="component" value="Chromosome"/>
</dbReference>